<reference evidence="2" key="1">
    <citation type="journal article" date="2017" name="Front. Plant Sci.">
        <title>Climate Clever Clovers: New Paradigm to Reduce the Environmental Footprint of Ruminants by Breeding Low Methanogenic Forages Utilizing Haplotype Variation.</title>
        <authorList>
            <person name="Kaur P."/>
            <person name="Appels R."/>
            <person name="Bayer P.E."/>
            <person name="Keeble-Gagnere G."/>
            <person name="Wang J."/>
            <person name="Hirakawa H."/>
            <person name="Shirasawa K."/>
            <person name="Vercoe P."/>
            <person name="Stefanova K."/>
            <person name="Durmic Z."/>
            <person name="Nichols P."/>
            <person name="Revell C."/>
            <person name="Isobe S.N."/>
            <person name="Edwards D."/>
            <person name="Erskine W."/>
        </authorList>
    </citation>
    <scope>NUCLEOTIDE SEQUENCE [LARGE SCALE GENOMIC DNA]</scope>
    <source>
        <strain evidence="2">cv. Daliak</strain>
    </source>
</reference>
<dbReference type="AlphaFoldDB" id="A0A2Z6N5E2"/>
<gene>
    <name evidence="1" type="ORF">TSUD_378470</name>
</gene>
<protein>
    <submittedName>
        <fullName evidence="1">Uncharacterized protein</fullName>
    </submittedName>
</protein>
<accession>A0A2Z6N5E2</accession>
<dbReference type="EMBL" id="DF973740">
    <property type="protein sequence ID" value="GAU38971.1"/>
    <property type="molecule type" value="Genomic_DNA"/>
</dbReference>
<keyword evidence="2" id="KW-1185">Reference proteome</keyword>
<evidence type="ECO:0000313" key="1">
    <source>
        <dbReference type="EMBL" id="GAU38971.1"/>
    </source>
</evidence>
<organism evidence="1 2">
    <name type="scientific">Trifolium subterraneum</name>
    <name type="common">Subterranean clover</name>
    <dbReference type="NCBI Taxonomy" id="3900"/>
    <lineage>
        <taxon>Eukaryota</taxon>
        <taxon>Viridiplantae</taxon>
        <taxon>Streptophyta</taxon>
        <taxon>Embryophyta</taxon>
        <taxon>Tracheophyta</taxon>
        <taxon>Spermatophyta</taxon>
        <taxon>Magnoliopsida</taxon>
        <taxon>eudicotyledons</taxon>
        <taxon>Gunneridae</taxon>
        <taxon>Pentapetalae</taxon>
        <taxon>rosids</taxon>
        <taxon>fabids</taxon>
        <taxon>Fabales</taxon>
        <taxon>Fabaceae</taxon>
        <taxon>Papilionoideae</taxon>
        <taxon>50 kb inversion clade</taxon>
        <taxon>NPAAA clade</taxon>
        <taxon>Hologalegina</taxon>
        <taxon>IRL clade</taxon>
        <taxon>Trifolieae</taxon>
        <taxon>Trifolium</taxon>
    </lineage>
</organism>
<sequence length="65" mass="7463">MSKTDNAMLVFRYFLPMFEPVEQDNDKAGWFLTTSEAVKPWLQSRKTDAAWNSRVLGVPTMALSH</sequence>
<name>A0A2Z6N5E2_TRISU</name>
<evidence type="ECO:0000313" key="2">
    <source>
        <dbReference type="Proteomes" id="UP000242715"/>
    </source>
</evidence>
<dbReference type="Proteomes" id="UP000242715">
    <property type="component" value="Unassembled WGS sequence"/>
</dbReference>
<proteinExistence type="predicted"/>